<name>A0A329MSB5_9BACL</name>
<dbReference type="OrthoDB" id="7182479at2"/>
<dbReference type="AlphaFoldDB" id="A0A329MSB5"/>
<evidence type="ECO:0000313" key="1">
    <source>
        <dbReference type="EMBL" id="RAV22684.1"/>
    </source>
</evidence>
<dbReference type="Proteomes" id="UP000250369">
    <property type="component" value="Unassembled WGS sequence"/>
</dbReference>
<comment type="caution">
    <text evidence="1">The sequence shown here is derived from an EMBL/GenBank/DDBJ whole genome shotgun (WGS) entry which is preliminary data.</text>
</comment>
<protein>
    <submittedName>
        <fullName evidence="1">Uncharacterized protein</fullName>
    </submittedName>
</protein>
<reference evidence="1 2" key="1">
    <citation type="journal article" date="2009" name="Int. J. Syst. Evol. Microbiol.">
        <title>Paenibacillus contaminans sp. nov., isolated from a contaminated laboratory plate.</title>
        <authorList>
            <person name="Chou J.H."/>
            <person name="Lee J.H."/>
            <person name="Lin M.C."/>
            <person name="Chang P.S."/>
            <person name="Arun A.B."/>
            <person name="Young C.C."/>
            <person name="Chen W.M."/>
        </authorList>
    </citation>
    <scope>NUCLEOTIDE SEQUENCE [LARGE SCALE GENOMIC DNA]</scope>
    <source>
        <strain evidence="1 2">CKOBP-6</strain>
    </source>
</reference>
<dbReference type="EMBL" id="QMFB01000001">
    <property type="protein sequence ID" value="RAV22684.1"/>
    <property type="molecule type" value="Genomic_DNA"/>
</dbReference>
<keyword evidence="2" id="KW-1185">Reference proteome</keyword>
<organism evidence="1 2">
    <name type="scientific">Paenibacillus contaminans</name>
    <dbReference type="NCBI Taxonomy" id="450362"/>
    <lineage>
        <taxon>Bacteria</taxon>
        <taxon>Bacillati</taxon>
        <taxon>Bacillota</taxon>
        <taxon>Bacilli</taxon>
        <taxon>Bacillales</taxon>
        <taxon>Paenibacillaceae</taxon>
        <taxon>Paenibacillus</taxon>
    </lineage>
</organism>
<proteinExistence type="predicted"/>
<sequence>MDDLIKKITEQQKEVVRAMVKKERRGRSSAVSVGSGQSQAYTEFQMKKNQSNVDKIPTLETSISSMTTDINNMKTSINALQQNVGANVIAEITRINNNLLDISINLMKNTMDDRIRKEKEDVTKPLSQMNNFVVDSLDSAPNIDTELSMNCFWDGRSKTIKSTTAVNKRPIFTTDKKSSILSEGGAIFYVPRKTFWNEWYAAVYLLTRDFRLIHFGEFSHGAAEPNEIEIINKELLSDAYGEITGAFAPALNKYFFTTTLFAEFKLFALDLNTYHLEEISAVGDLPMMAIDGNIMWWDATFNVLAFNGGYNNDGDFFIYNPSNNSMTRSYWGMWQLDESSTQKAYNPQTNKFIHFIPDQRQLYQYFVSNGTDIIMSDDFIQGVVPQIYNAKCFVKDNELIIMYPGGYNENVYKINIDSKSFMSNTDFRFEGRKVADYSSWLGYVEIIKDENNNMLENPIRSILVINMVDEAKFEVDNSISAWRYKYKGNGEYNPSDPENQAAWTFITEPLLTTKVLNWGYNMLASYQNKYGQLVGIYYSRDNGTTWSSAGQVEQLVSISNQPNGQNLRLKIVAKHDYEIIWYGFGGME</sequence>
<dbReference type="RefSeq" id="WP_113028795.1">
    <property type="nucleotide sequence ID" value="NZ_QMFB01000001.1"/>
</dbReference>
<gene>
    <name evidence="1" type="ORF">DQG23_00235</name>
</gene>
<evidence type="ECO:0000313" key="2">
    <source>
        <dbReference type="Proteomes" id="UP000250369"/>
    </source>
</evidence>
<accession>A0A329MSB5</accession>